<feature type="non-terminal residue" evidence="3">
    <location>
        <position position="1"/>
    </location>
</feature>
<feature type="domain" description="Fe-S metabolism associated" evidence="2">
    <location>
        <begin position="1"/>
        <end position="58"/>
    </location>
</feature>
<dbReference type="RefSeq" id="XP_013236237.1">
    <property type="nucleotide sequence ID" value="XM_013380783.1"/>
</dbReference>
<accession>U6L5R6</accession>
<dbReference type="SUPFAM" id="SSF82649">
    <property type="entry name" value="SufE/NifU"/>
    <property type="match status" value="1"/>
</dbReference>
<reference evidence="3" key="2">
    <citation type="submission" date="2013-10" db="EMBL/GenBank/DDBJ databases">
        <authorList>
            <person name="Aslett M."/>
        </authorList>
    </citation>
    <scope>NUCLEOTIDE SEQUENCE [LARGE SCALE GENOMIC DNA]</scope>
    <source>
        <strain evidence="3">Houghton</strain>
    </source>
</reference>
<dbReference type="VEuPathDB" id="ToxoDB:ETH2_0829500"/>
<dbReference type="InterPro" id="IPR003808">
    <property type="entry name" value="Fe-S_metab-assoc_dom"/>
</dbReference>
<feature type="signal peptide" evidence="1">
    <location>
        <begin position="1"/>
        <end position="17"/>
    </location>
</feature>
<proteinExistence type="predicted"/>
<dbReference type="OrthoDB" id="411584at2759"/>
<organism evidence="3 4">
    <name type="scientific">Eimeria tenella</name>
    <name type="common">Coccidian parasite</name>
    <dbReference type="NCBI Taxonomy" id="5802"/>
    <lineage>
        <taxon>Eukaryota</taxon>
        <taxon>Sar</taxon>
        <taxon>Alveolata</taxon>
        <taxon>Apicomplexa</taxon>
        <taxon>Conoidasida</taxon>
        <taxon>Coccidia</taxon>
        <taxon>Eucoccidiorida</taxon>
        <taxon>Eimeriorina</taxon>
        <taxon>Eimeriidae</taxon>
        <taxon>Eimeria</taxon>
    </lineage>
</organism>
<evidence type="ECO:0000313" key="3">
    <source>
        <dbReference type="EMBL" id="CDJ45491.1"/>
    </source>
</evidence>
<dbReference type="Pfam" id="PF02657">
    <property type="entry name" value="SufE"/>
    <property type="match status" value="1"/>
</dbReference>
<name>U6L5R6_EIMTE</name>
<feature type="chain" id="PRO_5004674094" description="Fe-S metabolism associated domain-containing protein" evidence="1">
    <location>
        <begin position="18"/>
        <end position="79"/>
    </location>
</feature>
<evidence type="ECO:0000256" key="1">
    <source>
        <dbReference type="SAM" id="SignalP"/>
    </source>
</evidence>
<dbReference type="VEuPathDB" id="ToxoDB:ETH_00010085"/>
<protein>
    <recommendedName>
        <fullName evidence="2">Fe-S metabolism associated domain-containing protein</fullName>
    </recommendedName>
</protein>
<dbReference type="EMBL" id="HG678293">
    <property type="protein sequence ID" value="CDJ45491.1"/>
    <property type="molecule type" value="Genomic_DNA"/>
</dbReference>
<dbReference type="GeneID" id="25251212"/>
<keyword evidence="4" id="KW-1185">Reference proteome</keyword>
<dbReference type="Proteomes" id="UP000030747">
    <property type="component" value="Unassembled WGS sequence"/>
</dbReference>
<dbReference type="Gene3D" id="3.90.1010.10">
    <property type="match status" value="1"/>
</dbReference>
<reference evidence="3" key="1">
    <citation type="submission" date="2013-10" db="EMBL/GenBank/DDBJ databases">
        <title>Genomic analysis of the causative agents of coccidiosis in chickens.</title>
        <authorList>
            <person name="Reid A.J."/>
            <person name="Blake D."/>
            <person name="Billington K."/>
            <person name="Browne H."/>
            <person name="Dunn M."/>
            <person name="Hung S."/>
            <person name="Kawahara F."/>
            <person name="Miranda-Saavedra D."/>
            <person name="Mourier T."/>
            <person name="Nagra H."/>
            <person name="Otto T.D."/>
            <person name="Rawlings N."/>
            <person name="Sanchez A."/>
            <person name="Sanders M."/>
            <person name="Subramaniam C."/>
            <person name="Tay Y."/>
            <person name="Dear P."/>
            <person name="Doerig C."/>
            <person name="Gruber A."/>
            <person name="Parkinson J."/>
            <person name="Shirley M."/>
            <person name="Wan K.L."/>
            <person name="Berriman M."/>
            <person name="Tomley F."/>
            <person name="Pain A."/>
        </authorList>
    </citation>
    <scope>NUCLEOTIDE SEQUENCE [LARGE SCALE GENOMIC DNA]</scope>
    <source>
        <strain evidence="3">Houghton</strain>
    </source>
</reference>
<evidence type="ECO:0000259" key="2">
    <source>
        <dbReference type="Pfam" id="PF02657"/>
    </source>
</evidence>
<evidence type="ECO:0000313" key="4">
    <source>
        <dbReference type="Proteomes" id="UP000030747"/>
    </source>
</evidence>
<gene>
    <name evidence="3" type="ORF">ETH_00010085</name>
</gene>
<sequence>AALTAGLLQLLLQGLRGSRPSEVLALPLDILKRANLQQFVAISRMNGFVNILRKMKQQAAAAAAAAAAGAAAGAAAAQP</sequence>
<dbReference type="AlphaFoldDB" id="U6L5R6"/>
<keyword evidence="1" id="KW-0732">Signal</keyword>